<protein>
    <recommendedName>
        <fullName evidence="3">Alpha/beta hydrolase</fullName>
    </recommendedName>
</protein>
<dbReference type="InterPro" id="IPR000801">
    <property type="entry name" value="Esterase-like"/>
</dbReference>
<dbReference type="Gene3D" id="3.40.50.1820">
    <property type="entry name" value="alpha/beta hydrolase"/>
    <property type="match status" value="1"/>
</dbReference>
<keyword evidence="2" id="KW-1185">Reference proteome</keyword>
<accession>A0ABT0NHU6</accession>
<dbReference type="InterPro" id="IPR029058">
    <property type="entry name" value="AB_hydrolase_fold"/>
</dbReference>
<evidence type="ECO:0008006" key="3">
    <source>
        <dbReference type="Google" id="ProtNLM"/>
    </source>
</evidence>
<evidence type="ECO:0000313" key="2">
    <source>
        <dbReference type="Proteomes" id="UP001056693"/>
    </source>
</evidence>
<reference evidence="1 2" key="1">
    <citation type="submission" date="2019-03" db="EMBL/GenBank/DDBJ databases">
        <authorList>
            <person name="Molinero N."/>
            <person name="Sanchez B."/>
            <person name="Walker A."/>
            <person name="Duncan S."/>
            <person name="Delgado S."/>
            <person name="Margolles A."/>
        </authorList>
    </citation>
    <scope>NUCLEOTIDE SEQUENCE [LARGE SCALE GENOMIC DNA]</scope>
    <source>
        <strain evidence="1 2">IPLA60002</strain>
    </source>
</reference>
<dbReference type="EMBL" id="SNUZ01000008">
    <property type="protein sequence ID" value="MCL3787669.1"/>
    <property type="molecule type" value="Genomic_DNA"/>
</dbReference>
<dbReference type="Pfam" id="PF00756">
    <property type="entry name" value="Esterase"/>
    <property type="match status" value="1"/>
</dbReference>
<name>A0ABT0NHU6_9FIRM</name>
<sequence>MVILMVNSELKTFTLPFSNERGERKIWVYIPSHSEDEKLPVIYMTDGQNLFDEESMEYGSWNVISAVENEQNNTGLSAVIVGIDNGNIYRDSELTPKCIGEIQHRDYFNDIFSPEGEVFDSFLTDTVIPYIENNFPVKKNKESVSVCGSSSGGLQAFFEGMEHSDKFGFVGALSPAFAVYTEDDWRAYLLSKVNGDMPYIYMYCGNADPLEEILMQSTEMMYDLLPEVGYPYDMFNEVLLFENAHNEKAWREIFPDFLHTFLDKAR</sequence>
<proteinExistence type="predicted"/>
<dbReference type="Proteomes" id="UP001056693">
    <property type="component" value="Unassembled WGS sequence"/>
</dbReference>
<gene>
    <name evidence="1" type="ORF">E2N93_06570</name>
</gene>
<dbReference type="PANTHER" id="PTHR48098">
    <property type="entry name" value="ENTEROCHELIN ESTERASE-RELATED"/>
    <property type="match status" value="1"/>
</dbReference>
<dbReference type="InterPro" id="IPR050583">
    <property type="entry name" value="Mycobacterial_A85_antigen"/>
</dbReference>
<dbReference type="SUPFAM" id="SSF53474">
    <property type="entry name" value="alpha/beta-Hydrolases"/>
    <property type="match status" value="1"/>
</dbReference>
<dbReference type="PANTHER" id="PTHR48098:SF6">
    <property type="entry name" value="FERRI-BACILLIBACTIN ESTERASE BESA"/>
    <property type="match status" value="1"/>
</dbReference>
<comment type="caution">
    <text evidence="1">The sequence shown here is derived from an EMBL/GenBank/DDBJ whole genome shotgun (WGS) entry which is preliminary data.</text>
</comment>
<evidence type="ECO:0000313" key="1">
    <source>
        <dbReference type="EMBL" id="MCL3787669.1"/>
    </source>
</evidence>
<organism evidence="1 2">
    <name type="scientific">Ruminococcus bromii</name>
    <dbReference type="NCBI Taxonomy" id="40518"/>
    <lineage>
        <taxon>Bacteria</taxon>
        <taxon>Bacillati</taxon>
        <taxon>Bacillota</taxon>
        <taxon>Clostridia</taxon>
        <taxon>Eubacteriales</taxon>
        <taxon>Oscillospiraceae</taxon>
        <taxon>Ruminococcus</taxon>
    </lineage>
</organism>